<dbReference type="InterPro" id="IPR024704">
    <property type="entry name" value="SMC"/>
</dbReference>
<feature type="region of interest" description="Disordered" evidence="13">
    <location>
        <begin position="288"/>
        <end position="307"/>
    </location>
</feature>
<evidence type="ECO:0000313" key="16">
    <source>
        <dbReference type="Proteomes" id="UP001530293"/>
    </source>
</evidence>
<evidence type="ECO:0000256" key="3">
    <source>
        <dbReference type="ARBA" id="ARBA00022618"/>
    </source>
</evidence>
<evidence type="ECO:0000256" key="2">
    <source>
        <dbReference type="ARBA" id="ARBA00005231"/>
    </source>
</evidence>
<dbReference type="FunFam" id="3.40.50.300:FF:000385">
    <property type="entry name" value="Structural maintenance of chromosomes 2"/>
    <property type="match status" value="1"/>
</dbReference>
<evidence type="ECO:0000256" key="10">
    <source>
        <dbReference type="ARBA" id="ARBA00023306"/>
    </source>
</evidence>
<comment type="similarity">
    <text evidence="2">Belongs to the SMC family. SMC2 subfamily.</text>
</comment>
<sequence length="1212" mass="134748">MHIKEIVVDGFKSYAHRTVIAGFDPHFNAITGLNGSGKSNILDSICFVLGITNLSQVRAGNLSELVYKQGQAGVNKASVTIVFDNEDETLSPVGYEQYKEVNVTRQVLIGGKSKYLINGRNSPAGQVANLFHSVQLNVNNPHFLIMQGRITKVLNMKPAEILGMVEEAAGTRMYENKKNTAIKTIEKKQMKVDEINSILSEEITPTLERLRGEKQQYLKWSKNNADIERIERFVVASEYVAAQNILSKNSEDHAKMEEEIVMHENTMRAAREEVKAKEEEIEKISGEMNSELEASHNEAKADEESKSKDLVKATSAWKNKKLAVASATKDVEEAQLAVTESSNAISKMEKNISMKISAIQKAKDEAVQAEVNLARLQTEYQNMCAGISSEEGDEGRTLPDQISNAHSEANNADAKAKQAQMKINHLDKSLKTVEKDMKKEQSSAATLSQKREVTAKKVEALRNKLSQTGFSESKFNALDNEKIELENSISVLKEKVGTLSAQLEGRLAFNYSDPVRGFDRSKVKGLVARLIDVKIPKYSTALEVVAGGKLYQVVVDEAITGKALLNNGKLQRRVTIIPLDKIVPRRVSSNVVDRASSMAKDLNTTAQPAIELVGYDEEVRNAIEHVFGSTLVVDEMKAANAICDATKTRTVTVDGDVYEPSGLISGGSKDNLGSILSKISQLAAASKELKEKSKRMDVVEKKLESMSTQVRQFEKFGAELEIATSELEAVEKHISQTSYGMLKDKFDAMTREIADAKEEVELMEKTKSEKWALYNELKEQEAQLTQDRENRLKDIETRVKEAKELVVSKENAAREAEVKSQELDLEVKSSQEDMEAAKEAVREAEKALDAAKEDEANFEMKVGQLKAAWEEAKAVLDDLESKLKTCSEELSALSKQRTKLIEKAEAAEIEGKKLSVKITKFHSEQAKAEKFLKHMISKYAWIETEKEAFGVAGGDYDFEETNPSEMSTHLKDLQAEQTSLAKKINKKVMGMIEKAEGEYTELLRKRKVVENDKKKIEAVIENLDAKKKIELERVWKKVNKDFGSIFSTLLPGTSAKLEPPEGMQSWEGLEVKIAFGDIWKESLSELSGGQRSLIALSLILALLLYKPAPMYILDEVDAALDLSHTQNIGNMLRTHFSQSQFIVVSLKEGMFNNANVIFRTKFVDGVSTVSRTLGSGANSRPRSAGSNNSDNDLSKRRRGRNEFGKENAIEVV</sequence>
<dbReference type="SUPFAM" id="SSF75553">
    <property type="entry name" value="Smc hinge domain"/>
    <property type="match status" value="1"/>
</dbReference>
<feature type="compositionally biased region" description="Basic and acidic residues" evidence="13">
    <location>
        <begin position="293"/>
        <end position="307"/>
    </location>
</feature>
<gene>
    <name evidence="15" type="ORF">ACHAWU_001154</name>
</gene>
<proteinExistence type="inferred from homology"/>
<dbReference type="SUPFAM" id="SSF57997">
    <property type="entry name" value="Tropomyosin"/>
    <property type="match status" value="1"/>
</dbReference>
<evidence type="ECO:0000259" key="14">
    <source>
        <dbReference type="SMART" id="SM00968"/>
    </source>
</evidence>
<keyword evidence="6" id="KW-0067">ATP-binding</keyword>
<dbReference type="InterPro" id="IPR027120">
    <property type="entry name" value="Smc2_ABC"/>
</dbReference>
<dbReference type="Proteomes" id="UP001530293">
    <property type="component" value="Unassembled WGS sequence"/>
</dbReference>
<keyword evidence="10" id="KW-0131">Cell cycle</keyword>
<feature type="coiled-coil region" evidence="12">
    <location>
        <begin position="331"/>
        <end position="495"/>
    </location>
</feature>
<feature type="coiled-coil region" evidence="12">
    <location>
        <begin position="992"/>
        <end position="1026"/>
    </location>
</feature>
<dbReference type="GO" id="GO:0005524">
    <property type="term" value="F:ATP binding"/>
    <property type="evidence" value="ECO:0007669"/>
    <property type="project" value="UniProtKB-KW"/>
</dbReference>
<dbReference type="GO" id="GO:0051301">
    <property type="term" value="P:cell division"/>
    <property type="evidence" value="ECO:0007669"/>
    <property type="project" value="UniProtKB-KW"/>
</dbReference>
<organism evidence="15 16">
    <name type="scientific">Discostella pseudostelligera</name>
    <dbReference type="NCBI Taxonomy" id="259834"/>
    <lineage>
        <taxon>Eukaryota</taxon>
        <taxon>Sar</taxon>
        <taxon>Stramenopiles</taxon>
        <taxon>Ochrophyta</taxon>
        <taxon>Bacillariophyta</taxon>
        <taxon>Coscinodiscophyceae</taxon>
        <taxon>Thalassiosirophycidae</taxon>
        <taxon>Stephanodiscales</taxon>
        <taxon>Stephanodiscaceae</taxon>
        <taxon>Discostella</taxon>
    </lineage>
</organism>
<comment type="subcellular location">
    <subcellularLocation>
        <location evidence="1 11">Nucleus</location>
    </subcellularLocation>
</comment>
<keyword evidence="4" id="KW-0547">Nucleotide-binding</keyword>
<keyword evidence="16" id="KW-1185">Reference proteome</keyword>
<keyword evidence="5" id="KW-0498">Mitosis</keyword>
<dbReference type="Pfam" id="PF06470">
    <property type="entry name" value="SMC_hinge"/>
    <property type="match status" value="1"/>
</dbReference>
<evidence type="ECO:0000256" key="9">
    <source>
        <dbReference type="ARBA" id="ARBA00023242"/>
    </source>
</evidence>
<dbReference type="FunFam" id="3.40.50.300:FF:000278">
    <property type="entry name" value="Structural maintenance of chromosomes 2"/>
    <property type="match status" value="1"/>
</dbReference>
<dbReference type="SMART" id="SM00968">
    <property type="entry name" value="SMC_hinge"/>
    <property type="match status" value="1"/>
</dbReference>
<evidence type="ECO:0000256" key="13">
    <source>
        <dbReference type="SAM" id="MobiDB-lite"/>
    </source>
</evidence>
<evidence type="ECO:0000256" key="4">
    <source>
        <dbReference type="ARBA" id="ARBA00022741"/>
    </source>
</evidence>
<dbReference type="Gene3D" id="3.30.70.1620">
    <property type="match status" value="1"/>
</dbReference>
<dbReference type="InterPro" id="IPR003395">
    <property type="entry name" value="RecF/RecN/SMC_N"/>
</dbReference>
<evidence type="ECO:0000256" key="6">
    <source>
        <dbReference type="ARBA" id="ARBA00022840"/>
    </source>
</evidence>
<evidence type="ECO:0000256" key="5">
    <source>
        <dbReference type="ARBA" id="ARBA00022776"/>
    </source>
</evidence>
<dbReference type="AlphaFoldDB" id="A0ABD3MHE8"/>
<dbReference type="PIRSF" id="PIRSF005719">
    <property type="entry name" value="SMC"/>
    <property type="match status" value="1"/>
</dbReference>
<dbReference type="GO" id="GO:0030261">
    <property type="term" value="P:chromosome condensation"/>
    <property type="evidence" value="ECO:0007669"/>
    <property type="project" value="UniProtKB-KW"/>
</dbReference>
<evidence type="ECO:0000313" key="15">
    <source>
        <dbReference type="EMBL" id="KAL3763007.1"/>
    </source>
</evidence>
<dbReference type="SUPFAM" id="SSF52540">
    <property type="entry name" value="P-loop containing nucleoside triphosphate hydrolases"/>
    <property type="match status" value="1"/>
</dbReference>
<feature type="coiled-coil region" evidence="12">
    <location>
        <begin position="682"/>
        <end position="709"/>
    </location>
</feature>
<dbReference type="Gene3D" id="1.20.58.60">
    <property type="match status" value="1"/>
</dbReference>
<dbReference type="CDD" id="cd03273">
    <property type="entry name" value="ABC_SMC2_euk"/>
    <property type="match status" value="1"/>
</dbReference>
<dbReference type="Gene3D" id="1.20.1060.20">
    <property type="match status" value="1"/>
</dbReference>
<feature type="domain" description="SMC hinge" evidence="14">
    <location>
        <begin position="521"/>
        <end position="643"/>
    </location>
</feature>
<feature type="region of interest" description="Disordered" evidence="13">
    <location>
        <begin position="1173"/>
        <end position="1212"/>
    </location>
</feature>
<keyword evidence="3" id="KW-0132">Cell division</keyword>
<dbReference type="EMBL" id="JALLBG020000130">
    <property type="protein sequence ID" value="KAL3763007.1"/>
    <property type="molecule type" value="Genomic_DNA"/>
</dbReference>
<protein>
    <recommendedName>
        <fullName evidence="11">Structural maintenance of chromosomes protein</fullName>
    </recommendedName>
</protein>
<comment type="caution">
    <text evidence="15">The sequence shown here is derived from an EMBL/GenBank/DDBJ whole genome shotgun (WGS) entry which is preliminary data.</text>
</comment>
<feature type="compositionally biased region" description="Polar residues" evidence="13">
    <location>
        <begin position="1173"/>
        <end position="1191"/>
    </location>
</feature>
<dbReference type="InterPro" id="IPR036277">
    <property type="entry name" value="SMC_hinge_sf"/>
</dbReference>
<accession>A0ABD3MHE8</accession>
<evidence type="ECO:0000256" key="8">
    <source>
        <dbReference type="ARBA" id="ARBA00023067"/>
    </source>
</evidence>
<keyword evidence="8" id="KW-0226">DNA condensation</keyword>
<keyword evidence="9 11" id="KW-0539">Nucleus</keyword>
<name>A0ABD3MHE8_9STRA</name>
<dbReference type="GO" id="GO:0005634">
    <property type="term" value="C:nucleus"/>
    <property type="evidence" value="ECO:0007669"/>
    <property type="project" value="UniProtKB-SubCell"/>
</dbReference>
<dbReference type="Pfam" id="PF02463">
    <property type="entry name" value="SMC_N"/>
    <property type="match status" value="1"/>
</dbReference>
<evidence type="ECO:0000256" key="1">
    <source>
        <dbReference type="ARBA" id="ARBA00004123"/>
    </source>
</evidence>
<reference evidence="15 16" key="1">
    <citation type="submission" date="2024-10" db="EMBL/GenBank/DDBJ databases">
        <title>Updated reference genomes for cyclostephanoid diatoms.</title>
        <authorList>
            <person name="Roberts W.R."/>
            <person name="Alverson A.J."/>
        </authorList>
    </citation>
    <scope>NUCLEOTIDE SEQUENCE [LARGE SCALE GENOMIC DNA]</scope>
    <source>
        <strain evidence="15 16">AJA232-27</strain>
    </source>
</reference>
<feature type="compositionally biased region" description="Basic and acidic residues" evidence="13">
    <location>
        <begin position="1200"/>
        <end position="1212"/>
    </location>
</feature>
<dbReference type="Gene3D" id="3.40.50.300">
    <property type="entry name" value="P-loop containing nucleotide triphosphate hydrolases"/>
    <property type="match status" value="2"/>
</dbReference>
<evidence type="ECO:0000256" key="12">
    <source>
        <dbReference type="SAM" id="Coils"/>
    </source>
</evidence>
<dbReference type="PANTHER" id="PTHR43977">
    <property type="entry name" value="STRUCTURAL MAINTENANCE OF CHROMOSOMES PROTEIN 3"/>
    <property type="match status" value="1"/>
</dbReference>
<dbReference type="InterPro" id="IPR027417">
    <property type="entry name" value="P-loop_NTPase"/>
</dbReference>
<feature type="coiled-coil region" evidence="12">
    <location>
        <begin position="739"/>
        <end position="910"/>
    </location>
</feature>
<dbReference type="InterPro" id="IPR010935">
    <property type="entry name" value="SMC_hinge"/>
</dbReference>
<evidence type="ECO:0000256" key="11">
    <source>
        <dbReference type="PIRNR" id="PIRNR005719"/>
    </source>
</evidence>
<evidence type="ECO:0000256" key="7">
    <source>
        <dbReference type="ARBA" id="ARBA00023054"/>
    </source>
</evidence>
<keyword evidence="7 12" id="KW-0175">Coiled coil</keyword>